<dbReference type="EMBL" id="JAKUCV010007402">
    <property type="protein sequence ID" value="KAJ4823634.1"/>
    <property type="molecule type" value="Genomic_DNA"/>
</dbReference>
<organism evidence="2 3">
    <name type="scientific">Turnera subulata</name>
    <dbReference type="NCBI Taxonomy" id="218843"/>
    <lineage>
        <taxon>Eukaryota</taxon>
        <taxon>Viridiplantae</taxon>
        <taxon>Streptophyta</taxon>
        <taxon>Embryophyta</taxon>
        <taxon>Tracheophyta</taxon>
        <taxon>Spermatophyta</taxon>
        <taxon>Magnoliopsida</taxon>
        <taxon>eudicotyledons</taxon>
        <taxon>Gunneridae</taxon>
        <taxon>Pentapetalae</taxon>
        <taxon>rosids</taxon>
        <taxon>fabids</taxon>
        <taxon>Malpighiales</taxon>
        <taxon>Passifloraceae</taxon>
        <taxon>Turnera</taxon>
    </lineage>
</organism>
<gene>
    <name evidence="2" type="ORF">Tsubulata_032170</name>
</gene>
<dbReference type="InterPro" id="IPR025558">
    <property type="entry name" value="DUF4283"/>
</dbReference>
<protein>
    <recommendedName>
        <fullName evidence="1">DUF4283 domain-containing protein</fullName>
    </recommendedName>
</protein>
<feature type="domain" description="DUF4283" evidence="1">
    <location>
        <begin position="38"/>
        <end position="98"/>
    </location>
</feature>
<reference evidence="2" key="1">
    <citation type="submission" date="2022-02" db="EMBL/GenBank/DDBJ databases">
        <authorList>
            <person name="Henning P.M."/>
            <person name="McCubbin A.G."/>
            <person name="Shore J.S."/>
        </authorList>
    </citation>
    <scope>NUCLEOTIDE SEQUENCE</scope>
    <source>
        <strain evidence="2">F60SS</strain>
        <tissue evidence="2">Leaves</tissue>
    </source>
</reference>
<reference evidence="2" key="2">
    <citation type="journal article" date="2023" name="Plants (Basel)">
        <title>Annotation of the Turnera subulata (Passifloraceae) Draft Genome Reveals the S-Locus Evolved after the Divergence of Turneroideae from Passifloroideae in a Stepwise Manner.</title>
        <authorList>
            <person name="Henning P.M."/>
            <person name="Roalson E.H."/>
            <person name="Mir W."/>
            <person name="McCubbin A.G."/>
            <person name="Shore J.S."/>
        </authorList>
    </citation>
    <scope>NUCLEOTIDE SEQUENCE</scope>
    <source>
        <strain evidence="2">F60SS</strain>
    </source>
</reference>
<dbReference type="PANTHER" id="PTHR33233">
    <property type="entry name" value="ENDONUCLEASE/EXONUCLEASE/PHOSPHATASE"/>
    <property type="match status" value="1"/>
</dbReference>
<dbReference type="OrthoDB" id="1924068at2759"/>
<keyword evidence="3" id="KW-1185">Reference proteome</keyword>
<evidence type="ECO:0000313" key="3">
    <source>
        <dbReference type="Proteomes" id="UP001141552"/>
    </source>
</evidence>
<dbReference type="Pfam" id="PF14111">
    <property type="entry name" value="DUF4283"/>
    <property type="match status" value="1"/>
</dbReference>
<name>A0A9Q0J0D1_9ROSI</name>
<proteinExistence type="predicted"/>
<dbReference type="PANTHER" id="PTHR33233:SF17">
    <property type="entry name" value="DUF4283 DOMAIN-CONTAINING PROTEIN"/>
    <property type="match status" value="1"/>
</dbReference>
<sequence>MDQLKSNRVKLEFIEPASDRKGQKVAKASQCEVLSESKKWGNALVGYVFGDAPELASLEDFIALNWKEYGKVKLHWLEDQPGVFVFVFESFDYGEQILGRDP</sequence>
<evidence type="ECO:0000313" key="2">
    <source>
        <dbReference type="EMBL" id="KAJ4823634.1"/>
    </source>
</evidence>
<dbReference type="AlphaFoldDB" id="A0A9Q0J0D1"/>
<comment type="caution">
    <text evidence="2">The sequence shown here is derived from an EMBL/GenBank/DDBJ whole genome shotgun (WGS) entry which is preliminary data.</text>
</comment>
<evidence type="ECO:0000259" key="1">
    <source>
        <dbReference type="Pfam" id="PF14111"/>
    </source>
</evidence>
<dbReference type="Proteomes" id="UP001141552">
    <property type="component" value="Unassembled WGS sequence"/>
</dbReference>
<accession>A0A9Q0J0D1</accession>